<evidence type="ECO:0000256" key="1">
    <source>
        <dbReference type="ARBA" id="ARBA00023015"/>
    </source>
</evidence>
<feature type="coiled-coil region" evidence="5">
    <location>
        <begin position="78"/>
        <end position="105"/>
    </location>
</feature>
<proteinExistence type="predicted"/>
<organism evidence="7 8">
    <name type="scientific">Devosia nitrariae</name>
    <dbReference type="NCBI Taxonomy" id="2071872"/>
    <lineage>
        <taxon>Bacteria</taxon>
        <taxon>Pseudomonadati</taxon>
        <taxon>Pseudomonadota</taxon>
        <taxon>Alphaproteobacteria</taxon>
        <taxon>Hyphomicrobiales</taxon>
        <taxon>Devosiaceae</taxon>
        <taxon>Devosia</taxon>
    </lineage>
</organism>
<dbReference type="InterPro" id="IPR047057">
    <property type="entry name" value="MerR_fam"/>
</dbReference>
<keyword evidence="1" id="KW-0805">Transcription regulation</keyword>
<protein>
    <submittedName>
        <fullName evidence="7">HTH-type transcriptional regulator SkgA</fullName>
    </submittedName>
</protein>
<evidence type="ECO:0000313" key="8">
    <source>
        <dbReference type="Proteomes" id="UP001156691"/>
    </source>
</evidence>
<dbReference type="Proteomes" id="UP001156691">
    <property type="component" value="Unassembled WGS sequence"/>
</dbReference>
<evidence type="ECO:0000259" key="6">
    <source>
        <dbReference type="PROSITE" id="PS50937"/>
    </source>
</evidence>
<keyword evidence="5" id="KW-0175">Coiled coil</keyword>
<dbReference type="EMBL" id="BSNS01000024">
    <property type="protein sequence ID" value="GLQ57559.1"/>
    <property type="molecule type" value="Genomic_DNA"/>
</dbReference>
<dbReference type="PRINTS" id="PR00040">
    <property type="entry name" value="HTHMERR"/>
</dbReference>
<name>A0ABQ5WCN6_9HYPH</name>
<dbReference type="Gene3D" id="1.10.490.50">
    <property type="entry name" value="Antibiotic binding domain of TipA-like multidrug resistance regulators"/>
    <property type="match status" value="1"/>
</dbReference>
<dbReference type="InterPro" id="IPR036244">
    <property type="entry name" value="TipA-like_antibiotic-bd"/>
</dbReference>
<evidence type="ECO:0000256" key="4">
    <source>
        <dbReference type="ARBA" id="ARBA00023163"/>
    </source>
</evidence>
<dbReference type="PANTHER" id="PTHR30204:SF90">
    <property type="entry name" value="HTH-TYPE TRANSCRIPTIONAL ACTIVATOR MTA"/>
    <property type="match status" value="1"/>
</dbReference>
<dbReference type="SUPFAM" id="SSF89082">
    <property type="entry name" value="Antibiotic binding domain of TipA-like multidrug resistance regulators"/>
    <property type="match status" value="1"/>
</dbReference>
<dbReference type="SUPFAM" id="SSF46955">
    <property type="entry name" value="Putative DNA-binding domain"/>
    <property type="match status" value="1"/>
</dbReference>
<dbReference type="InterPro" id="IPR009061">
    <property type="entry name" value="DNA-bd_dom_put_sf"/>
</dbReference>
<gene>
    <name evidence="7" type="primary">skgA</name>
    <name evidence="7" type="ORF">GCM10010862_48180</name>
</gene>
<evidence type="ECO:0000256" key="2">
    <source>
        <dbReference type="ARBA" id="ARBA00023125"/>
    </source>
</evidence>
<dbReference type="Pfam" id="PF07739">
    <property type="entry name" value="TipAS"/>
    <property type="match status" value="1"/>
</dbReference>
<dbReference type="InterPro" id="IPR000551">
    <property type="entry name" value="MerR-type_HTH_dom"/>
</dbReference>
<dbReference type="SMART" id="SM00422">
    <property type="entry name" value="HTH_MERR"/>
    <property type="match status" value="1"/>
</dbReference>
<keyword evidence="4" id="KW-0804">Transcription</keyword>
<sequence>MKTYTVNELAHIAGVSVRALHYYDEIGLLRPAFTGENRYRYYGEDELLRLQQILIHRALDIPLKDIGAILDAPGFDRLEALQRQRERLQEQAKRYSRMVRTIDRTIARLKGDRAMKDADLYSGIVDPDKQAEYEAWLIEHHGPRMEESIEASRKTMSAMSEDERAAAMRELEAVEQGLAEGLRRGIPPQAASLAPLIERHRTWVGSAWGRACTPQAYAGLADIYEHPDFRARYETIEKGFADYLTTAMRAWARRQEG</sequence>
<evidence type="ECO:0000256" key="5">
    <source>
        <dbReference type="SAM" id="Coils"/>
    </source>
</evidence>
<dbReference type="CDD" id="cd01106">
    <property type="entry name" value="HTH_TipAL-Mta"/>
    <property type="match status" value="1"/>
</dbReference>
<dbReference type="PANTHER" id="PTHR30204">
    <property type="entry name" value="REDOX-CYCLING DRUG-SENSING TRANSCRIPTIONAL ACTIVATOR SOXR"/>
    <property type="match status" value="1"/>
</dbReference>
<dbReference type="RefSeq" id="WP_284342944.1">
    <property type="nucleotide sequence ID" value="NZ_BSNS01000024.1"/>
</dbReference>
<feature type="domain" description="HTH merR-type" evidence="6">
    <location>
        <begin position="3"/>
        <end position="72"/>
    </location>
</feature>
<reference evidence="8" key="1">
    <citation type="journal article" date="2019" name="Int. J. Syst. Evol. Microbiol.">
        <title>The Global Catalogue of Microorganisms (GCM) 10K type strain sequencing project: providing services to taxonomists for standard genome sequencing and annotation.</title>
        <authorList>
            <consortium name="The Broad Institute Genomics Platform"/>
            <consortium name="The Broad Institute Genome Sequencing Center for Infectious Disease"/>
            <person name="Wu L."/>
            <person name="Ma J."/>
        </authorList>
    </citation>
    <scope>NUCLEOTIDE SEQUENCE [LARGE SCALE GENOMIC DNA]</scope>
    <source>
        <strain evidence="8">NBRC 112416</strain>
    </source>
</reference>
<keyword evidence="2" id="KW-0238">DNA-binding</keyword>
<evidence type="ECO:0000256" key="3">
    <source>
        <dbReference type="ARBA" id="ARBA00023159"/>
    </source>
</evidence>
<keyword evidence="3" id="KW-0010">Activator</keyword>
<dbReference type="Pfam" id="PF13411">
    <property type="entry name" value="MerR_1"/>
    <property type="match status" value="1"/>
</dbReference>
<evidence type="ECO:0000313" key="7">
    <source>
        <dbReference type="EMBL" id="GLQ57559.1"/>
    </source>
</evidence>
<dbReference type="Gene3D" id="1.10.1660.10">
    <property type="match status" value="1"/>
</dbReference>
<comment type="caution">
    <text evidence="7">The sequence shown here is derived from an EMBL/GenBank/DDBJ whole genome shotgun (WGS) entry which is preliminary data.</text>
</comment>
<dbReference type="InterPro" id="IPR012925">
    <property type="entry name" value="TipAS_dom"/>
</dbReference>
<dbReference type="PROSITE" id="PS50937">
    <property type="entry name" value="HTH_MERR_2"/>
    <property type="match status" value="1"/>
</dbReference>
<keyword evidence="8" id="KW-1185">Reference proteome</keyword>
<accession>A0ABQ5WCN6</accession>